<feature type="signal peptide" evidence="1">
    <location>
        <begin position="1"/>
        <end position="23"/>
    </location>
</feature>
<dbReference type="Proteomes" id="UP000500826">
    <property type="component" value="Chromosome"/>
</dbReference>
<dbReference type="PROSITE" id="PS50222">
    <property type="entry name" value="EF_HAND_2"/>
    <property type="match status" value="1"/>
</dbReference>
<gene>
    <name evidence="3" type="ORF">HK414_00510</name>
</gene>
<dbReference type="InterPro" id="IPR018247">
    <property type="entry name" value="EF_Hand_1_Ca_BS"/>
</dbReference>
<reference evidence="3 4" key="2">
    <citation type="submission" date="2020-05" db="EMBL/GenBank/DDBJ databases">
        <authorList>
            <person name="Khan S.A."/>
            <person name="Jeon C.O."/>
            <person name="Chun B.H."/>
        </authorList>
    </citation>
    <scope>NUCLEOTIDE SEQUENCE [LARGE SCALE GENOMIC DNA]</scope>
    <source>
        <strain evidence="3 4">H242</strain>
    </source>
</reference>
<feature type="domain" description="EF-hand" evidence="2">
    <location>
        <begin position="82"/>
        <end position="112"/>
    </location>
</feature>
<evidence type="ECO:0000259" key="2">
    <source>
        <dbReference type="PROSITE" id="PS50222"/>
    </source>
</evidence>
<evidence type="ECO:0000313" key="3">
    <source>
        <dbReference type="EMBL" id="QJW83278.1"/>
    </source>
</evidence>
<accession>A0ABX6NZP7</accession>
<dbReference type="PROSITE" id="PS00018">
    <property type="entry name" value="EF_HAND_1"/>
    <property type="match status" value="1"/>
</dbReference>
<organism evidence="3 4">
    <name type="scientific">Ramlibacter terrae</name>
    <dbReference type="NCBI Taxonomy" id="2732511"/>
    <lineage>
        <taxon>Bacteria</taxon>
        <taxon>Pseudomonadati</taxon>
        <taxon>Pseudomonadota</taxon>
        <taxon>Betaproteobacteria</taxon>
        <taxon>Burkholderiales</taxon>
        <taxon>Comamonadaceae</taxon>
        <taxon>Ramlibacter</taxon>
    </lineage>
</organism>
<keyword evidence="1" id="KW-0732">Signal</keyword>
<evidence type="ECO:0000313" key="4">
    <source>
        <dbReference type="Proteomes" id="UP000500826"/>
    </source>
</evidence>
<proteinExistence type="predicted"/>
<keyword evidence="4" id="KW-1185">Reference proteome</keyword>
<dbReference type="InterPro" id="IPR002048">
    <property type="entry name" value="EF_hand_dom"/>
</dbReference>
<dbReference type="EMBL" id="CP053418">
    <property type="protein sequence ID" value="QJW83278.1"/>
    <property type="molecule type" value="Genomic_DNA"/>
</dbReference>
<reference evidence="3 4" key="1">
    <citation type="submission" date="2020-05" db="EMBL/GenBank/DDBJ databases">
        <title>Ramlibacter rhizophilus sp. nov., isolated from rhizosphere soil of national flower Mugunghwa from South Korea.</title>
        <authorList>
            <person name="Zheng-Fei Y."/>
            <person name="Huan T."/>
        </authorList>
    </citation>
    <scope>NUCLEOTIDE SEQUENCE [LARGE SCALE GENOMIC DNA]</scope>
    <source>
        <strain evidence="3 4">H242</strain>
    </source>
</reference>
<name>A0ABX6NZP7_9BURK</name>
<dbReference type="InterPro" id="IPR011992">
    <property type="entry name" value="EF-hand-dom_pair"/>
</dbReference>
<dbReference type="SUPFAM" id="SSF47473">
    <property type="entry name" value="EF-hand"/>
    <property type="match status" value="1"/>
</dbReference>
<dbReference type="Gene3D" id="1.10.238.10">
    <property type="entry name" value="EF-hand"/>
    <property type="match status" value="1"/>
</dbReference>
<feature type="chain" id="PRO_5045108199" description="EF-hand domain-containing protein" evidence="1">
    <location>
        <begin position="24"/>
        <end position="112"/>
    </location>
</feature>
<protein>
    <recommendedName>
        <fullName evidence="2">EF-hand domain-containing protein</fullName>
    </recommendedName>
</protein>
<sequence>MRHADALRALAVAAALAAAGAQAQVPAQRSADPAAALMPPAGTVAAAPAPALPGRWTPAQVEQSFLQADANADSQLTRAEAQRLAILPRSFEDLDANKDGILSPGEYQSGAR</sequence>
<evidence type="ECO:0000256" key="1">
    <source>
        <dbReference type="SAM" id="SignalP"/>
    </source>
</evidence>